<dbReference type="SUPFAM" id="SSF69360">
    <property type="entry name" value="Cell wall binding repeat"/>
    <property type="match status" value="1"/>
</dbReference>
<reference evidence="6" key="2">
    <citation type="journal article" date="2021" name="Sci. Rep.">
        <title>The distribution of antibiotic resistance genes in chicken gut microbiota commensals.</title>
        <authorList>
            <person name="Juricova H."/>
            <person name="Matiasovicova J."/>
            <person name="Kubasova T."/>
            <person name="Cejkova D."/>
            <person name="Rychlik I."/>
        </authorList>
    </citation>
    <scope>NUCLEOTIDE SEQUENCE</scope>
    <source>
        <strain evidence="6">An420c</strain>
    </source>
</reference>
<evidence type="ECO:0000256" key="1">
    <source>
        <dbReference type="ARBA" id="ARBA00022723"/>
    </source>
</evidence>
<dbReference type="PROSITE" id="PS51677">
    <property type="entry name" value="NODB"/>
    <property type="match status" value="1"/>
</dbReference>
<keyword evidence="7" id="KW-1185">Reference proteome</keyword>
<dbReference type="Gene3D" id="3.20.20.370">
    <property type="entry name" value="Glycoside hydrolase/deacetylase"/>
    <property type="match status" value="1"/>
</dbReference>
<dbReference type="GO" id="GO:0005975">
    <property type="term" value="P:carbohydrate metabolic process"/>
    <property type="evidence" value="ECO:0007669"/>
    <property type="project" value="InterPro"/>
</dbReference>
<dbReference type="Pfam" id="PF01473">
    <property type="entry name" value="Choline_bind_1"/>
    <property type="match status" value="2"/>
</dbReference>
<keyword evidence="2" id="KW-0677">Repeat</keyword>
<dbReference type="Gene3D" id="2.10.270.10">
    <property type="entry name" value="Cholin Binding"/>
    <property type="match status" value="1"/>
</dbReference>
<keyword evidence="1" id="KW-0479">Metal-binding</keyword>
<dbReference type="InterPro" id="IPR011330">
    <property type="entry name" value="Glyco_hydro/deAcase_b/a-brl"/>
</dbReference>
<dbReference type="PROSITE" id="PS51170">
    <property type="entry name" value="CW"/>
    <property type="match status" value="2"/>
</dbReference>
<evidence type="ECO:0000313" key="7">
    <source>
        <dbReference type="Proteomes" id="UP000713880"/>
    </source>
</evidence>
<comment type="caution">
    <text evidence="6">The sequence shown here is derived from an EMBL/GenBank/DDBJ whole genome shotgun (WGS) entry which is preliminary data.</text>
</comment>
<organism evidence="6 7">
    <name type="scientific">Mordavella massiliensis</name>
    <dbReference type="NCBI Taxonomy" id="1871024"/>
    <lineage>
        <taxon>Bacteria</taxon>
        <taxon>Bacillati</taxon>
        <taxon>Bacillota</taxon>
        <taxon>Clostridia</taxon>
        <taxon>Eubacteriales</taxon>
        <taxon>Clostridiaceae</taxon>
        <taxon>Mordavella</taxon>
    </lineage>
</organism>
<dbReference type="RefSeq" id="WP_204909617.1">
    <property type="nucleotide sequence ID" value="NZ_JACJLV010000046.1"/>
</dbReference>
<evidence type="ECO:0000256" key="2">
    <source>
        <dbReference type="ARBA" id="ARBA00022737"/>
    </source>
</evidence>
<keyword evidence="3" id="KW-0378">Hydrolase</keyword>
<dbReference type="Pfam" id="PF01522">
    <property type="entry name" value="Polysacc_deac_1"/>
    <property type="match status" value="1"/>
</dbReference>
<accession>A0A938X2X2</accession>
<dbReference type="GO" id="GO:0016810">
    <property type="term" value="F:hydrolase activity, acting on carbon-nitrogen (but not peptide) bonds"/>
    <property type="evidence" value="ECO:0007669"/>
    <property type="project" value="InterPro"/>
</dbReference>
<dbReference type="InterPro" id="IPR018337">
    <property type="entry name" value="Cell_wall/Cho-bd_repeat"/>
</dbReference>
<dbReference type="SUPFAM" id="SSF88713">
    <property type="entry name" value="Glycoside hydrolase/deacetylase"/>
    <property type="match status" value="1"/>
</dbReference>
<evidence type="ECO:0000256" key="3">
    <source>
        <dbReference type="ARBA" id="ARBA00022801"/>
    </source>
</evidence>
<dbReference type="InterPro" id="IPR050248">
    <property type="entry name" value="Polysacc_deacetylase_ArnD"/>
</dbReference>
<evidence type="ECO:0000313" key="6">
    <source>
        <dbReference type="EMBL" id="MBM6827625.1"/>
    </source>
</evidence>
<proteinExistence type="predicted"/>
<feature type="domain" description="NodB homology" evidence="5">
    <location>
        <begin position="283"/>
        <end position="456"/>
    </location>
</feature>
<feature type="repeat" description="Cell wall-binding" evidence="4">
    <location>
        <begin position="231"/>
        <end position="250"/>
    </location>
</feature>
<gene>
    <name evidence="6" type="ORF">H6A13_11055</name>
</gene>
<sequence length="478" mass="53343">MNPRNKRKRRRKRRQRRLILPVLFVLLCLLSAGALYLAYTLTRPASIEIQAKNAQILQGETAPADWSAKVHLTGNEHAVLDWKKFYTAKDLLKDLKSGGDYTVSCQPDPNAEGEYPITITLSDQLTRKLQSRTWSKHLKLTIKEGVFTVKNPIGEWEDNRFRKYDGTYVTNDFVVSKNQTYYFNQDGVMVTGWQTINNATYHFNDEGAMETSTWADGDNARYYLGENGAALTGWQDLDGSTYYFDANGKMATGDIYLGLTRCSFDENGKLISKTESQIDPNKPAIALTFDDGPGPRTMELLAQLEKYNAHATFFMLGQKVSSYPDAIRKMQEIGCELGNHSYDHPDLSKLDAAGIQSQISQTNEGIRGIAGNGATVLRPPYGAISSTLSSNAGMPMILWNIDTLDWKTRNAQSTIDAVMKDVKDGDIILMHDIHSETIDAALQLIPRLQAEGYQLVTVSELAASKGKTLLNGETYTDF</sequence>
<dbReference type="PANTHER" id="PTHR10587">
    <property type="entry name" value="GLYCOSYL TRANSFERASE-RELATED"/>
    <property type="match status" value="1"/>
</dbReference>
<dbReference type="PANTHER" id="PTHR10587:SF133">
    <property type="entry name" value="CHITIN DEACETYLASE 1-RELATED"/>
    <property type="match status" value="1"/>
</dbReference>
<dbReference type="GO" id="GO:0016020">
    <property type="term" value="C:membrane"/>
    <property type="evidence" value="ECO:0007669"/>
    <property type="project" value="TreeGrafter"/>
</dbReference>
<dbReference type="EMBL" id="JACJLV010000046">
    <property type="protein sequence ID" value="MBM6827625.1"/>
    <property type="molecule type" value="Genomic_DNA"/>
</dbReference>
<protein>
    <submittedName>
        <fullName evidence="6">Polysaccharide deacetylase family protein</fullName>
    </submittedName>
</protein>
<evidence type="ECO:0000259" key="5">
    <source>
        <dbReference type="PROSITE" id="PS51677"/>
    </source>
</evidence>
<evidence type="ECO:0000256" key="4">
    <source>
        <dbReference type="PROSITE-ProRule" id="PRU00591"/>
    </source>
</evidence>
<dbReference type="GO" id="GO:0046872">
    <property type="term" value="F:metal ion binding"/>
    <property type="evidence" value="ECO:0007669"/>
    <property type="project" value="UniProtKB-KW"/>
</dbReference>
<reference evidence="6" key="1">
    <citation type="submission" date="2020-08" db="EMBL/GenBank/DDBJ databases">
        <authorList>
            <person name="Cejkova D."/>
            <person name="Kubasova T."/>
            <person name="Jahodarova E."/>
            <person name="Rychlik I."/>
        </authorList>
    </citation>
    <scope>NUCLEOTIDE SEQUENCE</scope>
    <source>
        <strain evidence="6">An420c</strain>
    </source>
</reference>
<dbReference type="Pfam" id="PF19127">
    <property type="entry name" value="Choline_bind_3"/>
    <property type="match status" value="1"/>
</dbReference>
<name>A0A938X2X2_9CLOT</name>
<feature type="repeat" description="Cell wall-binding" evidence="4">
    <location>
        <begin position="190"/>
        <end position="209"/>
    </location>
</feature>
<dbReference type="Proteomes" id="UP000713880">
    <property type="component" value="Unassembled WGS sequence"/>
</dbReference>
<dbReference type="InterPro" id="IPR002509">
    <property type="entry name" value="NODB_dom"/>
</dbReference>
<dbReference type="AlphaFoldDB" id="A0A938X2X2"/>
<dbReference type="Gene3D" id="2.10.270.20">
    <property type="match status" value="1"/>
</dbReference>
<dbReference type="CDD" id="cd10954">
    <property type="entry name" value="CE4_CtAXE_like"/>
    <property type="match status" value="1"/>
</dbReference>